<feature type="compositionally biased region" description="Acidic residues" evidence="1">
    <location>
        <begin position="152"/>
        <end position="165"/>
    </location>
</feature>
<evidence type="ECO:0000313" key="2">
    <source>
        <dbReference type="EMBL" id="TNN88915.1"/>
    </source>
</evidence>
<feature type="compositionally biased region" description="Basic and acidic residues" evidence="1">
    <location>
        <begin position="180"/>
        <end position="193"/>
    </location>
</feature>
<feature type="compositionally biased region" description="Basic and acidic residues" evidence="1">
    <location>
        <begin position="715"/>
        <end position="748"/>
    </location>
</feature>
<organism evidence="2 3">
    <name type="scientific">Liparis tanakae</name>
    <name type="common">Tanaka's snailfish</name>
    <dbReference type="NCBI Taxonomy" id="230148"/>
    <lineage>
        <taxon>Eukaryota</taxon>
        <taxon>Metazoa</taxon>
        <taxon>Chordata</taxon>
        <taxon>Craniata</taxon>
        <taxon>Vertebrata</taxon>
        <taxon>Euteleostomi</taxon>
        <taxon>Actinopterygii</taxon>
        <taxon>Neopterygii</taxon>
        <taxon>Teleostei</taxon>
        <taxon>Neoteleostei</taxon>
        <taxon>Acanthomorphata</taxon>
        <taxon>Eupercaria</taxon>
        <taxon>Perciformes</taxon>
        <taxon>Cottioidei</taxon>
        <taxon>Cottales</taxon>
        <taxon>Liparidae</taxon>
        <taxon>Liparis</taxon>
    </lineage>
</organism>
<gene>
    <name evidence="2" type="primary">Cspp1_0</name>
    <name evidence="2" type="ORF">EYF80_000793</name>
</gene>
<feature type="compositionally biased region" description="Basic and acidic residues" evidence="1">
    <location>
        <begin position="508"/>
        <end position="519"/>
    </location>
</feature>
<sequence>MPPASAAHRTAPHPDRGLGLSSLLGNDYERKKKQLQQELKLEFKHYAAKIKDLKTSEPQAQGLSLPIEEKISVQPGQTQASDAVYISSPASPLPILNIHTNVRPPPREHPASRRDAATLTEAVDNGESTGTRDPGHRRRRRWQSPKPKEPYSSEEEPITDQEEELEFRHRRRQDGDTLEPEYREGRRTRERKANSRAPQGMKKMEAPGVRDQNNNEWVWKSKKHPASRRDAGPLTEAVDNGESTGTRGPGHRRRRQLPNPKEPYSSEEEPITGKEEELEFRHRRRQDGHTREPEYKEGRRTRERRTNRAPHGMKKMEAAGVHGAAEEHAVAQRRKEKYKQELLEQIAEQQRNKIREKQRELRVAPTGATGPGKQVQRMTGTASHSHLIHDPERRKQFGAINGQYDSWRRGVSQEDTEQRGPPGRTHVDSRTALSPLTEKTGTRAAHGVPSLHYLDEDYHRASSGMLAQVANPRRGPSRQNNAVSAPSLPACRATDQQGASPLDGGELPADKSQQKREKAMSYQKALRQQITEKEECKRREKEEKERYDVKLEADMRAYNPWGRSGGGASIKDEKGNLVSDLNQMHKTNEESYRNPVSKKSGLTQSFTMTDAHTPVVEGTAPLSHRLPGFSEKPTPQQLHVQDRYKEDLKRQIEDNKRKQKEEMERMRIEEEKEEKRLADQRACIQREYEKEQRKQKEMQHIKEKAAWIQKSKTPHQQEEKRVRQEEESEKKLPESDRDKEEEKEHLSYEGRSVSAPHSPPVPEKISPPQDGQQEVIRELSALRKYLRNEQRQLEVQLGQTDLQESHFTPSNRPRGRPRDAFESMHKQAVQPPTRAPLSGAGGVHNIREFVKLKYREVAIEVAIEGAIEVAIDLWVQYDQEVTGYKSRLLEYVPRYT</sequence>
<dbReference type="GO" id="GO:0000922">
    <property type="term" value="C:spindle pole"/>
    <property type="evidence" value="ECO:0007669"/>
    <property type="project" value="InterPro"/>
</dbReference>
<dbReference type="PANTHER" id="PTHR21616:SF2">
    <property type="entry name" value="CENTROSOME AND SPINDLE POLE-ASSOCIATED PROTEIN 1"/>
    <property type="match status" value="1"/>
</dbReference>
<reference evidence="2 3" key="1">
    <citation type="submission" date="2019-03" db="EMBL/GenBank/DDBJ databases">
        <title>First draft genome of Liparis tanakae, snailfish: a comprehensive survey of snailfish specific genes.</title>
        <authorList>
            <person name="Kim W."/>
            <person name="Song I."/>
            <person name="Jeong J.-H."/>
            <person name="Kim D."/>
            <person name="Kim S."/>
            <person name="Ryu S."/>
            <person name="Song J.Y."/>
            <person name="Lee S.K."/>
        </authorList>
    </citation>
    <scope>NUCLEOTIDE SEQUENCE [LARGE SCALE GENOMIC DNA]</scope>
    <source>
        <tissue evidence="2">Muscle</tissue>
    </source>
</reference>
<feature type="compositionally biased region" description="Basic and acidic residues" evidence="1">
    <location>
        <begin position="406"/>
        <end position="418"/>
    </location>
</feature>
<dbReference type="GO" id="GO:0005874">
    <property type="term" value="C:microtubule"/>
    <property type="evidence" value="ECO:0007669"/>
    <property type="project" value="InterPro"/>
</dbReference>
<dbReference type="OrthoDB" id="10044099at2759"/>
<keyword evidence="3" id="KW-1185">Reference proteome</keyword>
<feature type="compositionally biased region" description="Basic and acidic residues" evidence="1">
    <location>
        <begin position="287"/>
        <end position="306"/>
    </location>
</feature>
<feature type="compositionally biased region" description="Basic and acidic residues" evidence="1">
    <location>
        <begin position="351"/>
        <end position="362"/>
    </location>
</feature>
<feature type="region of interest" description="Disordered" evidence="1">
    <location>
        <begin position="96"/>
        <end position="336"/>
    </location>
</feature>
<evidence type="ECO:0000256" key="1">
    <source>
        <dbReference type="SAM" id="MobiDB-lite"/>
    </source>
</evidence>
<dbReference type="Proteomes" id="UP000314294">
    <property type="component" value="Unassembled WGS sequence"/>
</dbReference>
<proteinExistence type="predicted"/>
<dbReference type="GO" id="GO:0005813">
    <property type="term" value="C:centrosome"/>
    <property type="evidence" value="ECO:0007669"/>
    <property type="project" value="InterPro"/>
</dbReference>
<dbReference type="PANTHER" id="PTHR21616">
    <property type="entry name" value="CENTROSOME SPINDLE POLE ASSOCIATED PROTEIN"/>
    <property type="match status" value="1"/>
</dbReference>
<feature type="region of interest" description="Disordered" evidence="1">
    <location>
        <begin position="464"/>
        <end position="546"/>
    </location>
</feature>
<dbReference type="AlphaFoldDB" id="A0A4Z2JF87"/>
<comment type="caution">
    <text evidence="2">The sequence shown here is derived from an EMBL/GenBank/DDBJ whole genome shotgun (WGS) entry which is preliminary data.</text>
</comment>
<dbReference type="EMBL" id="SRLO01000003">
    <property type="protein sequence ID" value="TNN88915.1"/>
    <property type="molecule type" value="Genomic_DNA"/>
</dbReference>
<dbReference type="InterPro" id="IPR026708">
    <property type="entry name" value="CSPP1"/>
</dbReference>
<feature type="region of interest" description="Disordered" evidence="1">
    <location>
        <begin position="1"/>
        <end position="23"/>
    </location>
</feature>
<feature type="compositionally biased region" description="Basic and acidic residues" evidence="1">
    <location>
        <begin position="105"/>
        <end position="116"/>
    </location>
</feature>
<feature type="region of interest" description="Disordered" evidence="1">
    <location>
        <begin position="618"/>
        <end position="772"/>
    </location>
</feature>
<feature type="compositionally biased region" description="Basic and acidic residues" evidence="1">
    <location>
        <begin position="640"/>
        <end position="705"/>
    </location>
</feature>
<accession>A0A4Z2JF87</accession>
<dbReference type="GO" id="GO:0032467">
    <property type="term" value="P:positive regulation of cytokinesis"/>
    <property type="evidence" value="ECO:0007669"/>
    <property type="project" value="InterPro"/>
</dbReference>
<feature type="region of interest" description="Disordered" evidence="1">
    <location>
        <begin position="351"/>
        <end position="448"/>
    </location>
</feature>
<feature type="compositionally biased region" description="Basic and acidic residues" evidence="1">
    <location>
        <begin position="530"/>
        <end position="546"/>
    </location>
</feature>
<name>A0A4Z2JF87_9TELE</name>
<protein>
    <submittedName>
        <fullName evidence="2">Centrosome and spindle pole associated protein 1</fullName>
    </submittedName>
</protein>
<evidence type="ECO:0000313" key="3">
    <source>
        <dbReference type="Proteomes" id="UP000314294"/>
    </source>
</evidence>